<sequence>MGHFTLFNNFAPPSTEVMTMEEKTAVWQACRATFRLCKKDLLSDDVDPAEECHMELKPDDDKSRSLKQQKRSTEMKHHRRTGSNMTDITDATEEITDFAFLEELFDIPLTIAGGCASEDFDMQYVSY</sequence>
<keyword evidence="3" id="KW-1185">Reference proteome</keyword>
<feature type="compositionally biased region" description="Basic and acidic residues" evidence="1">
    <location>
        <begin position="51"/>
        <end position="64"/>
    </location>
</feature>
<dbReference type="AlphaFoldDB" id="A0A9N8H3T5"/>
<evidence type="ECO:0000256" key="1">
    <source>
        <dbReference type="SAM" id="MobiDB-lite"/>
    </source>
</evidence>
<dbReference type="EMBL" id="CAICTM010000067">
    <property type="protein sequence ID" value="CAB9499781.1"/>
    <property type="molecule type" value="Genomic_DNA"/>
</dbReference>
<organism evidence="2 3">
    <name type="scientific">Seminavis robusta</name>
    <dbReference type="NCBI Taxonomy" id="568900"/>
    <lineage>
        <taxon>Eukaryota</taxon>
        <taxon>Sar</taxon>
        <taxon>Stramenopiles</taxon>
        <taxon>Ochrophyta</taxon>
        <taxon>Bacillariophyta</taxon>
        <taxon>Bacillariophyceae</taxon>
        <taxon>Bacillariophycidae</taxon>
        <taxon>Naviculales</taxon>
        <taxon>Naviculaceae</taxon>
        <taxon>Seminavis</taxon>
    </lineage>
</organism>
<protein>
    <submittedName>
        <fullName evidence="2">Uncharacterized protein</fullName>
    </submittedName>
</protein>
<proteinExistence type="predicted"/>
<gene>
    <name evidence="2" type="ORF">SEMRO_68_G038290.1</name>
</gene>
<feature type="region of interest" description="Disordered" evidence="1">
    <location>
        <begin position="51"/>
        <end position="88"/>
    </location>
</feature>
<reference evidence="2" key="1">
    <citation type="submission" date="2020-06" db="EMBL/GenBank/DDBJ databases">
        <authorList>
            <consortium name="Plant Systems Biology data submission"/>
        </authorList>
    </citation>
    <scope>NUCLEOTIDE SEQUENCE</scope>
    <source>
        <strain evidence="2">D6</strain>
    </source>
</reference>
<comment type="caution">
    <text evidence="2">The sequence shown here is derived from an EMBL/GenBank/DDBJ whole genome shotgun (WGS) entry which is preliminary data.</text>
</comment>
<evidence type="ECO:0000313" key="3">
    <source>
        <dbReference type="Proteomes" id="UP001153069"/>
    </source>
</evidence>
<evidence type="ECO:0000313" key="2">
    <source>
        <dbReference type="EMBL" id="CAB9499781.1"/>
    </source>
</evidence>
<accession>A0A9N8H3T5</accession>
<dbReference type="Proteomes" id="UP001153069">
    <property type="component" value="Unassembled WGS sequence"/>
</dbReference>
<feature type="compositionally biased region" description="Basic residues" evidence="1">
    <location>
        <begin position="65"/>
        <end position="81"/>
    </location>
</feature>
<name>A0A9N8H3T5_9STRA</name>